<evidence type="ECO:0000256" key="4">
    <source>
        <dbReference type="PIRSR" id="PIRSR602678-1"/>
    </source>
</evidence>
<dbReference type="SUPFAM" id="SSF102705">
    <property type="entry name" value="NIF3 (NGG1p interacting factor 3)-like"/>
    <property type="match status" value="1"/>
</dbReference>
<dbReference type="KEGG" id="plig:NAG76_03320"/>
<comment type="similarity">
    <text evidence="1">Belongs to the GTP cyclohydrolase I type 2/NIF3 family.</text>
</comment>
<evidence type="ECO:0000256" key="1">
    <source>
        <dbReference type="ARBA" id="ARBA00006964"/>
    </source>
</evidence>
<feature type="binding site" evidence="4">
    <location>
        <position position="228"/>
    </location>
    <ligand>
        <name>a divalent metal cation</name>
        <dbReference type="ChEBI" id="CHEBI:60240"/>
        <label>1</label>
    </ligand>
</feature>
<dbReference type="GO" id="GO:0046872">
    <property type="term" value="F:metal ion binding"/>
    <property type="evidence" value="ECO:0007669"/>
    <property type="project" value="UniProtKB-KW"/>
</dbReference>
<evidence type="ECO:0000256" key="3">
    <source>
        <dbReference type="ARBA" id="ARBA00022723"/>
    </source>
</evidence>
<sequence length="260" mass="29421">MLVKELMELLIAPVGELAETVDGIIVGDGDEEVKGIATTFICSYEMIEQAIERGINVIISHEPTCYNHHSDPYNFGVSEVIERKLELLNKHRINVIRFHDYAHRYSPDIISEGFLDVMEWSSYSDRAHEDLLNLPTQSVGQIIQQLKQRLGIDYIQLVGQQDQLCSNVWLRLGFRGTGAHCIPAYEKGNIQLIIAGEGYEWETPEYVRDANAQGKAISLLVIGHQKSEDAGMKILARQLQQQLPQLPITHIEQRAAIQYV</sequence>
<dbReference type="InterPro" id="IPR002678">
    <property type="entry name" value="DUF34/NIF3"/>
</dbReference>
<keyword evidence="3 4" id="KW-0479">Metal-binding</keyword>
<dbReference type="PANTHER" id="PTHR13799:SF14">
    <property type="entry name" value="GTP CYCLOHYDROLASE 1 TYPE 2 HOMOLOG"/>
    <property type="match status" value="1"/>
</dbReference>
<dbReference type="AlphaFoldDB" id="A0A9J6ZGN0"/>
<protein>
    <recommendedName>
        <fullName evidence="2">GTP cyclohydrolase 1 type 2 homolog</fullName>
    </recommendedName>
</protein>
<proteinExistence type="inferred from homology"/>
<feature type="binding site" evidence="4">
    <location>
        <position position="224"/>
    </location>
    <ligand>
        <name>a divalent metal cation</name>
        <dbReference type="ChEBI" id="CHEBI:60240"/>
        <label>1</label>
    </ligand>
</feature>
<dbReference type="PANTHER" id="PTHR13799">
    <property type="entry name" value="NGG1 INTERACTING FACTOR 3"/>
    <property type="match status" value="1"/>
</dbReference>
<evidence type="ECO:0000256" key="2">
    <source>
        <dbReference type="ARBA" id="ARBA00022112"/>
    </source>
</evidence>
<evidence type="ECO:0000313" key="6">
    <source>
        <dbReference type="Proteomes" id="UP001056756"/>
    </source>
</evidence>
<gene>
    <name evidence="5" type="ORF">NAG76_03320</name>
</gene>
<dbReference type="Gene3D" id="3.40.1390.30">
    <property type="entry name" value="NIF3 (NGG1p interacting factor 3)-like"/>
    <property type="match status" value="1"/>
</dbReference>
<accession>A0A9J6ZGN0</accession>
<feature type="binding site" evidence="4">
    <location>
        <position position="100"/>
    </location>
    <ligand>
        <name>a divalent metal cation</name>
        <dbReference type="ChEBI" id="CHEBI:60240"/>
        <label>1</label>
    </ligand>
</feature>
<feature type="binding site" evidence="4">
    <location>
        <position position="61"/>
    </location>
    <ligand>
        <name>a divalent metal cation</name>
        <dbReference type="ChEBI" id="CHEBI:60240"/>
        <label>1</label>
    </ligand>
</feature>
<organism evidence="5 6">
    <name type="scientific">Candidatus Pristimantibacillus lignocellulolyticus</name>
    <dbReference type="NCBI Taxonomy" id="2994561"/>
    <lineage>
        <taxon>Bacteria</taxon>
        <taxon>Bacillati</taxon>
        <taxon>Bacillota</taxon>
        <taxon>Bacilli</taxon>
        <taxon>Bacillales</taxon>
        <taxon>Paenibacillaceae</taxon>
        <taxon>Candidatus Pristimantibacillus</taxon>
    </lineage>
</organism>
<dbReference type="InterPro" id="IPR036069">
    <property type="entry name" value="DUF34/NIF3_sf"/>
</dbReference>
<dbReference type="EMBL" id="CP097899">
    <property type="protein sequence ID" value="URN95302.1"/>
    <property type="molecule type" value="Genomic_DNA"/>
</dbReference>
<dbReference type="Pfam" id="PF01784">
    <property type="entry name" value="DUF34_NIF3"/>
    <property type="match status" value="1"/>
</dbReference>
<name>A0A9J6ZGN0_9BACL</name>
<dbReference type="GO" id="GO:0005737">
    <property type="term" value="C:cytoplasm"/>
    <property type="evidence" value="ECO:0007669"/>
    <property type="project" value="TreeGrafter"/>
</dbReference>
<reference evidence="5" key="1">
    <citation type="submission" date="2022-05" db="EMBL/GenBank/DDBJ databases">
        <title>Novel bacterial taxa in a minimal lignocellulolytic consortium and its capacity to transform plastics disclosed by genome-resolved metagenomics.</title>
        <authorList>
            <person name="Rodriguez C.A.D."/>
            <person name="Diaz-Garcia L."/>
            <person name="Herrera K."/>
            <person name="Tarazona N.A."/>
            <person name="Sproer C."/>
            <person name="Overmann J."/>
            <person name="Jimenez D.J."/>
        </authorList>
    </citation>
    <scope>NUCLEOTIDE SEQUENCE</scope>
    <source>
        <strain evidence="5">MAG5</strain>
    </source>
</reference>
<dbReference type="Proteomes" id="UP001056756">
    <property type="component" value="Chromosome"/>
</dbReference>
<evidence type="ECO:0000313" key="5">
    <source>
        <dbReference type="EMBL" id="URN95302.1"/>
    </source>
</evidence>